<sequence>MKYCFFWIVFVACILSDALHCTAQVYGKQSFQVLNLAPHPRGAALGEAQAVFDSTDLFAWMTAPAALSINDTHRAAVSFQSLREGMSYSNATMVFPFLNRQMPLGIGIRYLNYGKMQETDPTGQVLGTFRAADYAIEAGWGHRLGNYHVGGAIKWVSSNIAEYSAHGFALDLNAVFVHPTADFRFGILLKNMGFATASLPQSTPILPFDARINSVFKPVHMPLRFYLTLSRLHDWRQTRNNPSAAEWLTHTGIGADILLHRAFQVQVGFDGQRNQSLRYRDFSHRAGWSLGFRLLLKRLQLSYALSGYQANYPRHFWGLQVHW</sequence>
<proteinExistence type="predicted"/>
<evidence type="ECO:0008006" key="4">
    <source>
        <dbReference type="Google" id="ProtNLM"/>
    </source>
</evidence>
<evidence type="ECO:0000256" key="1">
    <source>
        <dbReference type="SAM" id="SignalP"/>
    </source>
</evidence>
<name>A0A846MUD7_9BACT</name>
<dbReference type="Proteomes" id="UP000537126">
    <property type="component" value="Unassembled WGS sequence"/>
</dbReference>
<dbReference type="AlphaFoldDB" id="A0A846MUD7"/>
<evidence type="ECO:0000313" key="3">
    <source>
        <dbReference type="Proteomes" id="UP000537126"/>
    </source>
</evidence>
<comment type="caution">
    <text evidence="2">The sequence shown here is derived from an EMBL/GenBank/DDBJ whole genome shotgun (WGS) entry which is preliminary data.</text>
</comment>
<dbReference type="NCBIfam" id="NF033709">
    <property type="entry name" value="PorV_fam"/>
    <property type="match status" value="1"/>
</dbReference>
<dbReference type="RefSeq" id="WP_166921021.1">
    <property type="nucleotide sequence ID" value="NZ_JAASRN010000008.1"/>
</dbReference>
<keyword evidence="1" id="KW-0732">Signal</keyword>
<reference evidence="2 3" key="1">
    <citation type="submission" date="2020-03" db="EMBL/GenBank/DDBJ databases">
        <title>Genomic Encyclopedia of Type Strains, Phase IV (KMG-IV): sequencing the most valuable type-strain genomes for metagenomic binning, comparative biology and taxonomic classification.</title>
        <authorList>
            <person name="Goeker M."/>
        </authorList>
    </citation>
    <scope>NUCLEOTIDE SEQUENCE [LARGE SCALE GENOMIC DNA]</scope>
    <source>
        <strain evidence="2 3">DSM 5718</strain>
    </source>
</reference>
<accession>A0A846MUD7</accession>
<feature type="signal peptide" evidence="1">
    <location>
        <begin position="1"/>
        <end position="23"/>
    </location>
</feature>
<feature type="chain" id="PRO_5032941844" description="Type IX secretion system protein PorQ" evidence="1">
    <location>
        <begin position="24"/>
        <end position="323"/>
    </location>
</feature>
<protein>
    <recommendedName>
        <fullName evidence="4">Type IX secretion system protein PorQ</fullName>
    </recommendedName>
</protein>
<dbReference type="EMBL" id="JAASRN010000008">
    <property type="protein sequence ID" value="NIK74847.1"/>
    <property type="molecule type" value="Genomic_DNA"/>
</dbReference>
<organism evidence="2 3">
    <name type="scientific">Thermonema lapsum</name>
    <dbReference type="NCBI Taxonomy" id="28195"/>
    <lineage>
        <taxon>Bacteria</taxon>
        <taxon>Pseudomonadati</taxon>
        <taxon>Bacteroidota</taxon>
        <taxon>Cytophagia</taxon>
        <taxon>Cytophagales</taxon>
        <taxon>Thermonemataceae</taxon>
        <taxon>Thermonema</taxon>
    </lineage>
</organism>
<evidence type="ECO:0000313" key="2">
    <source>
        <dbReference type="EMBL" id="NIK74847.1"/>
    </source>
</evidence>
<keyword evidence="3" id="KW-1185">Reference proteome</keyword>
<gene>
    <name evidence="2" type="ORF">FHS56_002380</name>
</gene>